<protein>
    <submittedName>
        <fullName evidence="1">Uncharacterized protein</fullName>
    </submittedName>
</protein>
<comment type="caution">
    <text evidence="1">The sequence shown here is derived from an EMBL/GenBank/DDBJ whole genome shotgun (WGS) entry which is preliminary data.</text>
</comment>
<feature type="non-terminal residue" evidence="1">
    <location>
        <position position="124"/>
    </location>
</feature>
<name>A0A6A3X9X6_9STRA</name>
<dbReference type="OrthoDB" id="10492475at2759"/>
<dbReference type="AlphaFoldDB" id="A0A6A3X9X6"/>
<evidence type="ECO:0000313" key="2">
    <source>
        <dbReference type="Proteomes" id="UP000433483"/>
    </source>
</evidence>
<reference evidence="1 2" key="1">
    <citation type="submission" date="2018-08" db="EMBL/GenBank/DDBJ databases">
        <title>Genomic investigation of the strawberry pathogen Phytophthora fragariae indicates pathogenicity is determined by transcriptional variation in three key races.</title>
        <authorList>
            <person name="Adams T.M."/>
            <person name="Armitage A.D."/>
            <person name="Sobczyk M.K."/>
            <person name="Bates H.J."/>
            <person name="Dunwell J.M."/>
            <person name="Nellist C.F."/>
            <person name="Harrison R.J."/>
        </authorList>
    </citation>
    <scope>NUCLEOTIDE SEQUENCE [LARGE SCALE GENOMIC DNA]</scope>
    <source>
        <strain evidence="1 2">NOV-27</strain>
    </source>
</reference>
<evidence type="ECO:0000313" key="1">
    <source>
        <dbReference type="EMBL" id="KAE9197845.1"/>
    </source>
</evidence>
<dbReference type="EMBL" id="QXGB01001064">
    <property type="protein sequence ID" value="KAE9197845.1"/>
    <property type="molecule type" value="Genomic_DNA"/>
</dbReference>
<proteinExistence type="predicted"/>
<sequence>MPSTPNKRHVWTVLVRAYPADDGNMLIEAMKPSKITKSQLTACNVCNLAVPHKMRVRERRCRDKACKEVSAGKPCAWYCKTPECQKLHLMTVAERGEHLTPRRGVEPVRMTAAMKAFATDLAAQ</sequence>
<organism evidence="1 2">
    <name type="scientific">Phytophthora fragariae</name>
    <dbReference type="NCBI Taxonomy" id="53985"/>
    <lineage>
        <taxon>Eukaryota</taxon>
        <taxon>Sar</taxon>
        <taxon>Stramenopiles</taxon>
        <taxon>Oomycota</taxon>
        <taxon>Peronosporomycetes</taxon>
        <taxon>Peronosporales</taxon>
        <taxon>Peronosporaceae</taxon>
        <taxon>Phytophthora</taxon>
    </lineage>
</organism>
<keyword evidence="2" id="KW-1185">Reference proteome</keyword>
<gene>
    <name evidence="1" type="ORF">PF005_g16352</name>
</gene>
<dbReference type="Proteomes" id="UP000433483">
    <property type="component" value="Unassembled WGS sequence"/>
</dbReference>
<accession>A0A6A3X9X6</accession>